<dbReference type="EMBL" id="VICG01000004">
    <property type="protein sequence ID" value="KAA8572710.1"/>
    <property type="molecule type" value="Genomic_DNA"/>
</dbReference>
<organism evidence="2 3">
    <name type="scientific">Monilinia fructicola</name>
    <name type="common">Brown rot fungus</name>
    <name type="synonym">Ciboria fructicola</name>
    <dbReference type="NCBI Taxonomy" id="38448"/>
    <lineage>
        <taxon>Eukaryota</taxon>
        <taxon>Fungi</taxon>
        <taxon>Dikarya</taxon>
        <taxon>Ascomycota</taxon>
        <taxon>Pezizomycotina</taxon>
        <taxon>Leotiomycetes</taxon>
        <taxon>Helotiales</taxon>
        <taxon>Sclerotiniaceae</taxon>
        <taxon>Monilinia</taxon>
    </lineage>
</organism>
<feature type="compositionally biased region" description="Polar residues" evidence="1">
    <location>
        <begin position="18"/>
        <end position="35"/>
    </location>
</feature>
<proteinExistence type="predicted"/>
<feature type="region of interest" description="Disordered" evidence="1">
    <location>
        <begin position="378"/>
        <end position="402"/>
    </location>
</feature>
<dbReference type="AlphaFoldDB" id="A0A5M9JVQ2"/>
<evidence type="ECO:0000313" key="3">
    <source>
        <dbReference type="Proteomes" id="UP000322873"/>
    </source>
</evidence>
<dbReference type="Gene3D" id="3.30.710.10">
    <property type="entry name" value="Potassium Channel Kv1.1, Chain A"/>
    <property type="match status" value="2"/>
</dbReference>
<dbReference type="InterPro" id="IPR011333">
    <property type="entry name" value="SKP1/BTB/POZ_sf"/>
</dbReference>
<dbReference type="PANTHER" id="PTHR31758:SF2">
    <property type="entry name" value="BTB_POZ DOMAIN-CONTAINING PROTEIN YLR108C"/>
    <property type="match status" value="1"/>
</dbReference>
<evidence type="ECO:0008006" key="4">
    <source>
        <dbReference type="Google" id="ProtNLM"/>
    </source>
</evidence>
<accession>A0A5M9JVQ2</accession>
<evidence type="ECO:0000313" key="2">
    <source>
        <dbReference type="EMBL" id="KAA8572710.1"/>
    </source>
</evidence>
<dbReference type="Proteomes" id="UP000322873">
    <property type="component" value="Unassembled WGS sequence"/>
</dbReference>
<protein>
    <recommendedName>
        <fullName evidence="4">Potassium channel tetramerisation-type BTB domain-containing protein</fullName>
    </recommendedName>
</protein>
<keyword evidence="3" id="KW-1185">Reference proteome</keyword>
<dbReference type="PANTHER" id="PTHR31758">
    <property type="entry name" value="BTB/POZ DOMAIN-CONTAINING PROTEIN YLR108C"/>
    <property type="match status" value="1"/>
</dbReference>
<reference evidence="2 3" key="1">
    <citation type="submission" date="2019-06" db="EMBL/GenBank/DDBJ databases">
        <title>Genome Sequence of the Brown Rot Fungal Pathogen Monilinia fructicola.</title>
        <authorList>
            <person name="De Miccolis Angelini R.M."/>
            <person name="Landi L."/>
            <person name="Abate D."/>
            <person name="Pollastro S."/>
            <person name="Romanazzi G."/>
            <person name="Faretra F."/>
        </authorList>
    </citation>
    <scope>NUCLEOTIDE SEQUENCE [LARGE SCALE GENOMIC DNA]</scope>
    <source>
        <strain evidence="2 3">Mfrc123</strain>
    </source>
</reference>
<feature type="region of interest" description="Disordered" evidence="1">
    <location>
        <begin position="1"/>
        <end position="42"/>
    </location>
</feature>
<dbReference type="VEuPathDB" id="FungiDB:MFRU_003g01460"/>
<comment type="caution">
    <text evidence="2">The sequence shown here is derived from an EMBL/GenBank/DDBJ whole genome shotgun (WGS) entry which is preliminary data.</text>
</comment>
<evidence type="ECO:0000256" key="1">
    <source>
        <dbReference type="SAM" id="MobiDB-lite"/>
    </source>
</evidence>
<name>A0A5M9JVQ2_MONFR</name>
<dbReference type="SUPFAM" id="SSF54695">
    <property type="entry name" value="POZ domain"/>
    <property type="match status" value="2"/>
</dbReference>
<gene>
    <name evidence="2" type="ORF">EYC84_003300</name>
</gene>
<sequence length="479" mass="52646">MTSGSLRASGPSAMESAPVSTFSPSVSASGASTMINPPGVLRTPEARKWNTEIPKYLPHEKVFPIQIGTECFRLSGASLSSDGPSYFSQYFQCQLRQAEENGEDPNTAAIRTLYIDRDPVTFKDISLHLQGYHVAPRDAGHFVKLFADAQFYSLPRLISQMYEESIFITVGNQEFKIPREVFSDPGNSPNYFSLGFAVFFSSPTEVFPGLNRDGLLRPPSILPPSVPNRSAKTFSEILHLLRGYPLQIRSPEHRAELLRDCRYFHLKGYVHYLRPFTDSSPHELTLEIGDSATLLHWNTMRLEFFGETKLRMGKLLEVVATKLNLPVKQPLGLLMKNGGASSEPASPERSGLSDEMVRVVVGADCGIYVDGREWDIRGRGAEDDDSGGQESSHAKRRKAGDGIAASTSLNTSIAGSRTPKDQSWIIKTGQWRLRVQKRGGRVTGSGFGGEGGSSNGTLEWECILVAVKLDALSGEREGI</sequence>